<dbReference type="EMBL" id="UZAH01025341">
    <property type="protein sequence ID" value="VDO61912.1"/>
    <property type="molecule type" value="Genomic_DNA"/>
</dbReference>
<keyword evidence="3" id="KW-1185">Reference proteome</keyword>
<organism evidence="3 4">
    <name type="scientific">Heligmosomoides polygyrus</name>
    <name type="common">Parasitic roundworm</name>
    <dbReference type="NCBI Taxonomy" id="6339"/>
    <lineage>
        <taxon>Eukaryota</taxon>
        <taxon>Metazoa</taxon>
        <taxon>Ecdysozoa</taxon>
        <taxon>Nematoda</taxon>
        <taxon>Chromadorea</taxon>
        <taxon>Rhabditida</taxon>
        <taxon>Rhabditina</taxon>
        <taxon>Rhabditomorpha</taxon>
        <taxon>Strongyloidea</taxon>
        <taxon>Heligmosomidae</taxon>
        <taxon>Heligmosomoides</taxon>
    </lineage>
</organism>
<reference evidence="4" key="2">
    <citation type="submission" date="2019-09" db="UniProtKB">
        <authorList>
            <consortium name="WormBaseParasite"/>
        </authorList>
    </citation>
    <scope>IDENTIFICATION</scope>
</reference>
<reference evidence="2 3" key="1">
    <citation type="submission" date="2018-11" db="EMBL/GenBank/DDBJ databases">
        <authorList>
            <consortium name="Pathogen Informatics"/>
        </authorList>
    </citation>
    <scope>NUCLEOTIDE SEQUENCE [LARGE SCALE GENOMIC DNA]</scope>
</reference>
<dbReference type="AlphaFoldDB" id="A0A183FE75"/>
<evidence type="ECO:0000313" key="3">
    <source>
        <dbReference type="Proteomes" id="UP000050761"/>
    </source>
</evidence>
<proteinExistence type="predicted"/>
<protein>
    <submittedName>
        <fullName evidence="2 4">Uncharacterized protein</fullName>
    </submittedName>
</protein>
<evidence type="ECO:0000313" key="2">
    <source>
        <dbReference type="EMBL" id="VDO61912.1"/>
    </source>
</evidence>
<feature type="region of interest" description="Disordered" evidence="1">
    <location>
        <begin position="78"/>
        <end position="124"/>
    </location>
</feature>
<dbReference type="WBParaSite" id="HPBE_0000463701-mRNA-1">
    <property type="protein sequence ID" value="HPBE_0000463701-mRNA-1"/>
    <property type="gene ID" value="HPBE_0000463701"/>
</dbReference>
<evidence type="ECO:0000313" key="4">
    <source>
        <dbReference type="WBParaSite" id="HPBE_0000463701-mRNA-1"/>
    </source>
</evidence>
<sequence length="124" mass="13842">MQLQSTRCVDLRHSRRRHLRRQIGGAGARPGWAKLRMLLKWEIFTLGCRLPGGSRVWLTQWAARVDRGDLLPTFPPYSQIRSINSEPREGDAGSGRAGAPGPPWETAAASLINEANRGRRDSLD</sequence>
<dbReference type="Proteomes" id="UP000050761">
    <property type="component" value="Unassembled WGS sequence"/>
</dbReference>
<gene>
    <name evidence="2" type="ORF">HPBE_LOCUS4638</name>
</gene>
<accession>A0A183FE75</accession>
<evidence type="ECO:0000256" key="1">
    <source>
        <dbReference type="SAM" id="MobiDB-lite"/>
    </source>
</evidence>
<accession>A0A3P8AQK8</accession>
<name>A0A183FE75_HELPZ</name>